<comment type="caution">
    <text evidence="8">The sequence shown here is derived from an EMBL/GenBank/DDBJ whole genome shotgun (WGS) entry which is preliminary data.</text>
</comment>
<evidence type="ECO:0000256" key="6">
    <source>
        <dbReference type="SAM" id="MobiDB-lite"/>
    </source>
</evidence>
<accession>A0ABP8M7X8</accession>
<evidence type="ECO:0000256" key="5">
    <source>
        <dbReference type="ARBA" id="ARBA00023285"/>
    </source>
</evidence>
<sequence>MTTEEQQQPQKLFTEFQKASGSGPLAEAAAWEEKVRQELRDTPLESLTWHTYEDIDIKPYYTAKDTAGLPFAQQKPGDFPFLRGVKTGVNDWLNVQQVQVEEHSRAAIDTAADALQRGADGILFKLRHPADFDIDYLISTVDVCRHSISYALQEQPKSFLEQLYGALRARQVSHRNLKGFVVYDPMTAKGALTKEERACTARVLDLTKDSIDFYGITVNGTNFSGIGASVTQEIAYTLGAAVAYIDRLTNAGEQLESVLRNMQFYMGAGTNYFFEIAKLRAVRLLWAAVAEAYGEPALAAKLRIHSVTSSWYETTLDPYMNMLRATTEAMAAVMAGCDSLTVAPFDATFQKPTEFSSRIACNVSTILKEEAYLDKAVDPAAGSYYLESLTHQLAASAWQLFRETEALGGFEAAYESGHILGTITEVNRRKFRNIATGKDVLVGTNKYPNPKERISFDPEELIQSAHFDTTRAAYPTEVMRMATELHLRKRRRRPKAVVAIVGEAIKRHVNATFAQEFFSCAGFETEVVHFGSVEDASENLERVGAEVIVVSASETAYVHEFGPRLRNHHAKPTIILAADPAHMKAEMVANGYDEFIFEGCDMSTIIELVNRKLHGTEGDDNS</sequence>
<feature type="region of interest" description="Disordered" evidence="6">
    <location>
        <begin position="1"/>
        <end position="30"/>
    </location>
</feature>
<keyword evidence="4" id="KW-0413">Isomerase</keyword>
<keyword evidence="3" id="KW-0846">Cobalamin</keyword>
<protein>
    <submittedName>
        <fullName evidence="8">Methylmalonyl-CoA mutase small subunit</fullName>
    </submittedName>
</protein>
<dbReference type="SUPFAM" id="SSF52242">
    <property type="entry name" value="Cobalamin (vitamin B12)-binding domain"/>
    <property type="match status" value="1"/>
</dbReference>
<evidence type="ECO:0000256" key="2">
    <source>
        <dbReference type="ARBA" id="ARBA00008465"/>
    </source>
</evidence>
<feature type="compositionally biased region" description="Polar residues" evidence="6">
    <location>
        <begin position="1"/>
        <end position="11"/>
    </location>
</feature>
<comment type="similarity">
    <text evidence="2">Belongs to the methylmalonyl-CoA mutase family.</text>
</comment>
<gene>
    <name evidence="8" type="primary">mutA</name>
    <name evidence="8" type="ORF">GCM10023188_46560</name>
</gene>
<dbReference type="PANTHER" id="PTHR48101:SF1">
    <property type="entry name" value="METHYLMALONYL-COA MUTASE, LARGE SUBUNIT"/>
    <property type="match status" value="1"/>
</dbReference>
<keyword evidence="9" id="KW-1185">Reference proteome</keyword>
<dbReference type="Pfam" id="PF01642">
    <property type="entry name" value="MM_CoA_mutase"/>
    <property type="match status" value="1"/>
</dbReference>
<dbReference type="RefSeq" id="WP_345163051.1">
    <property type="nucleotide sequence ID" value="NZ_BAABHC010000039.1"/>
</dbReference>
<comment type="cofactor">
    <cofactor evidence="1">
        <name>adenosylcob(III)alamin</name>
        <dbReference type="ChEBI" id="CHEBI:18408"/>
    </cofactor>
</comment>
<evidence type="ECO:0000313" key="8">
    <source>
        <dbReference type="EMBL" id="GAA4444495.1"/>
    </source>
</evidence>
<dbReference type="PANTHER" id="PTHR48101">
    <property type="entry name" value="METHYLMALONYL-COA MUTASE, MITOCHONDRIAL-RELATED"/>
    <property type="match status" value="1"/>
</dbReference>
<dbReference type="InterPro" id="IPR006099">
    <property type="entry name" value="MeMalonylCoA_mutase_a/b_cat"/>
</dbReference>
<evidence type="ECO:0000259" key="7">
    <source>
        <dbReference type="Pfam" id="PF01642"/>
    </source>
</evidence>
<feature type="domain" description="Methylmalonyl-CoA mutase alpha/beta chain catalytic" evidence="7">
    <location>
        <begin position="133"/>
        <end position="458"/>
    </location>
</feature>
<dbReference type="InterPro" id="IPR016176">
    <property type="entry name" value="Cbl-dep_enz_cat"/>
</dbReference>
<dbReference type="Gene3D" id="3.20.20.240">
    <property type="entry name" value="Methylmalonyl-CoA mutase"/>
    <property type="match status" value="1"/>
</dbReference>
<dbReference type="Gene3D" id="3.40.50.280">
    <property type="entry name" value="Cobalamin-binding domain"/>
    <property type="match status" value="1"/>
</dbReference>
<dbReference type="InterPro" id="IPR036724">
    <property type="entry name" value="Cobalamin-bd_sf"/>
</dbReference>
<dbReference type="SUPFAM" id="SSF51703">
    <property type="entry name" value="Cobalamin (vitamin B12)-dependent enzymes"/>
    <property type="match status" value="1"/>
</dbReference>
<evidence type="ECO:0000256" key="3">
    <source>
        <dbReference type="ARBA" id="ARBA00022628"/>
    </source>
</evidence>
<dbReference type="Proteomes" id="UP001500552">
    <property type="component" value="Unassembled WGS sequence"/>
</dbReference>
<evidence type="ECO:0000256" key="1">
    <source>
        <dbReference type="ARBA" id="ARBA00001922"/>
    </source>
</evidence>
<name>A0ABP8M7X8_9BACT</name>
<dbReference type="EMBL" id="BAABHC010000039">
    <property type="protein sequence ID" value="GAA4444495.1"/>
    <property type="molecule type" value="Genomic_DNA"/>
</dbReference>
<organism evidence="8 9">
    <name type="scientific">Pontibacter saemangeumensis</name>
    <dbReference type="NCBI Taxonomy" id="1084525"/>
    <lineage>
        <taxon>Bacteria</taxon>
        <taxon>Pseudomonadati</taxon>
        <taxon>Bacteroidota</taxon>
        <taxon>Cytophagia</taxon>
        <taxon>Cytophagales</taxon>
        <taxon>Hymenobacteraceae</taxon>
        <taxon>Pontibacter</taxon>
    </lineage>
</organism>
<reference evidence="9" key="1">
    <citation type="journal article" date="2019" name="Int. J. Syst. Evol. Microbiol.">
        <title>The Global Catalogue of Microorganisms (GCM) 10K type strain sequencing project: providing services to taxonomists for standard genome sequencing and annotation.</title>
        <authorList>
            <consortium name="The Broad Institute Genomics Platform"/>
            <consortium name="The Broad Institute Genome Sequencing Center for Infectious Disease"/>
            <person name="Wu L."/>
            <person name="Ma J."/>
        </authorList>
    </citation>
    <scope>NUCLEOTIDE SEQUENCE [LARGE SCALE GENOMIC DNA]</scope>
    <source>
        <strain evidence="9">JCM 17926</strain>
    </source>
</reference>
<evidence type="ECO:0000256" key="4">
    <source>
        <dbReference type="ARBA" id="ARBA00023235"/>
    </source>
</evidence>
<proteinExistence type="inferred from homology"/>
<evidence type="ECO:0000313" key="9">
    <source>
        <dbReference type="Proteomes" id="UP001500552"/>
    </source>
</evidence>
<keyword evidence="5" id="KW-0170">Cobalt</keyword>